<proteinExistence type="predicted"/>
<organism evidence="1 2">
    <name type="scientific">Beta vulgaris subsp. vulgaris</name>
    <name type="common">Beet</name>
    <dbReference type="NCBI Taxonomy" id="3555"/>
    <lineage>
        <taxon>Eukaryota</taxon>
        <taxon>Viridiplantae</taxon>
        <taxon>Streptophyta</taxon>
        <taxon>Embryophyta</taxon>
        <taxon>Tracheophyta</taxon>
        <taxon>Spermatophyta</taxon>
        <taxon>Magnoliopsida</taxon>
        <taxon>eudicotyledons</taxon>
        <taxon>Gunneridae</taxon>
        <taxon>Pentapetalae</taxon>
        <taxon>Caryophyllales</taxon>
        <taxon>Chenopodiaceae</taxon>
        <taxon>Betoideae</taxon>
        <taxon>Beta</taxon>
    </lineage>
</organism>
<keyword evidence="2" id="KW-1185">Reference proteome</keyword>
<sequence length="36" mass="4185">MGGKIKLCIFMGNKDVENKTRIHYNYTIKPIELKGM</sequence>
<dbReference type="Proteomes" id="UP000035740">
    <property type="component" value="Unassembled WGS sequence"/>
</dbReference>
<gene>
    <name evidence="1" type="ORF">BVRB_016910</name>
</gene>
<dbReference type="EMBL" id="KQ091839">
    <property type="protein sequence ID" value="KMS94623.1"/>
    <property type="molecule type" value="Genomic_DNA"/>
</dbReference>
<accession>A0A0J8B444</accession>
<protein>
    <submittedName>
        <fullName evidence="1">Uncharacterized protein</fullName>
    </submittedName>
</protein>
<reference evidence="1 2" key="1">
    <citation type="journal article" date="2014" name="Nature">
        <title>The genome of the recently domesticated crop plant sugar beet (Beta vulgaris).</title>
        <authorList>
            <person name="Dohm J.C."/>
            <person name="Minoche A.E."/>
            <person name="Holtgrawe D."/>
            <person name="Capella-Gutierrez S."/>
            <person name="Zakrzewski F."/>
            <person name="Tafer H."/>
            <person name="Rupp O."/>
            <person name="Sorensen T.R."/>
            <person name="Stracke R."/>
            <person name="Reinhardt R."/>
            <person name="Goesmann A."/>
            <person name="Kraft T."/>
            <person name="Schulz B."/>
            <person name="Stadler P.F."/>
            <person name="Schmidt T."/>
            <person name="Gabaldon T."/>
            <person name="Lehrach H."/>
            <person name="Weisshaar B."/>
            <person name="Himmelbauer H."/>
        </authorList>
    </citation>
    <scope>NUCLEOTIDE SEQUENCE [LARGE SCALE GENOMIC DNA]</scope>
    <source>
        <tissue evidence="1">Taproot</tissue>
    </source>
</reference>
<name>A0A0J8B444_BETVV</name>
<dbReference type="AlphaFoldDB" id="A0A0J8B444"/>
<evidence type="ECO:0000313" key="1">
    <source>
        <dbReference type="EMBL" id="KMS94623.1"/>
    </source>
</evidence>
<evidence type="ECO:0000313" key="2">
    <source>
        <dbReference type="Proteomes" id="UP000035740"/>
    </source>
</evidence>
<dbReference type="Gramene" id="KMS94623">
    <property type="protein sequence ID" value="KMS94623"/>
    <property type="gene ID" value="BVRB_016910"/>
</dbReference>